<reference evidence="1 2" key="1">
    <citation type="submission" date="2016-04" db="EMBL/GenBank/DDBJ databases">
        <title>Genome analysis of Thermosulfurimonas dismutans, the first thermophilic sulfur-disproportionating bacterium of the phylum Thermodesulfobacteria.</title>
        <authorList>
            <person name="Mardanov A.V."/>
            <person name="Beletsky A.V."/>
            <person name="Kadnikov V.V."/>
            <person name="Slobodkin A.I."/>
            <person name="Ravin N.V."/>
        </authorList>
    </citation>
    <scope>NUCLEOTIDE SEQUENCE [LARGE SCALE GENOMIC DNA]</scope>
    <source>
        <strain evidence="1 2">S95</strain>
    </source>
</reference>
<keyword evidence="2" id="KW-1185">Reference proteome</keyword>
<dbReference type="STRING" id="999894.TDIS_0672"/>
<dbReference type="Proteomes" id="UP000078390">
    <property type="component" value="Unassembled WGS sequence"/>
</dbReference>
<gene>
    <name evidence="1" type="ORF">TDIS_0672</name>
</gene>
<dbReference type="EMBL" id="LWLG01000002">
    <property type="protein sequence ID" value="OAQ21451.1"/>
    <property type="molecule type" value="Genomic_DNA"/>
</dbReference>
<protein>
    <submittedName>
        <fullName evidence="1">Uncharacterized protein</fullName>
    </submittedName>
</protein>
<organism evidence="1 2">
    <name type="scientific">Thermosulfurimonas dismutans</name>
    <dbReference type="NCBI Taxonomy" id="999894"/>
    <lineage>
        <taxon>Bacteria</taxon>
        <taxon>Pseudomonadati</taxon>
        <taxon>Thermodesulfobacteriota</taxon>
        <taxon>Thermodesulfobacteria</taxon>
        <taxon>Thermodesulfobacteriales</taxon>
        <taxon>Thermodesulfobacteriaceae</taxon>
        <taxon>Thermosulfurimonas</taxon>
    </lineage>
</organism>
<dbReference type="AlphaFoldDB" id="A0A179D6N6"/>
<evidence type="ECO:0000313" key="2">
    <source>
        <dbReference type="Proteomes" id="UP000078390"/>
    </source>
</evidence>
<proteinExistence type="predicted"/>
<name>A0A179D6N6_9BACT</name>
<sequence>MSSFLRILNLALSSTLYLNTKMFIPLKGNSEKVPTFNYEGMPPEFNFYGKRGSFYYRYFSEPERFYRGLIVDMRI</sequence>
<comment type="caution">
    <text evidence="1">The sequence shown here is derived from an EMBL/GenBank/DDBJ whole genome shotgun (WGS) entry which is preliminary data.</text>
</comment>
<accession>A0A179D6N6</accession>
<evidence type="ECO:0000313" key="1">
    <source>
        <dbReference type="EMBL" id="OAQ21451.1"/>
    </source>
</evidence>